<accession>A0ABT5B146</accession>
<dbReference type="Pfam" id="PF18478">
    <property type="entry name" value="PIN_10"/>
    <property type="match status" value="1"/>
</dbReference>
<evidence type="ECO:0000313" key="2">
    <source>
        <dbReference type="EMBL" id="MDC0666892.1"/>
    </source>
</evidence>
<organism evidence="2 3">
    <name type="scientific">Nannocystis radixulma</name>
    <dbReference type="NCBI Taxonomy" id="2995305"/>
    <lineage>
        <taxon>Bacteria</taxon>
        <taxon>Pseudomonadati</taxon>
        <taxon>Myxococcota</taxon>
        <taxon>Polyangia</taxon>
        <taxon>Nannocystales</taxon>
        <taxon>Nannocystaceae</taxon>
        <taxon>Nannocystis</taxon>
    </lineage>
</organism>
<sequence length="157" mass="17574">MRALPRLHEPFTFFVDECLGGMVVLAALRAWCDAARGESIKTLPQGTLDVEWLPQAGENGWVCFSKDRQMHKRPNELQAIIKSGVGLFTLGEGSGAQHARLIVDGLPMIRRLAKQLDRAFIARLEPDGNILVTYANGERLADPRRYKPKIGERPRKV</sequence>
<name>A0ABT5B146_9BACT</name>
<dbReference type="RefSeq" id="WP_271994631.1">
    <property type="nucleotide sequence ID" value="NZ_JAQNDN010000001.1"/>
</dbReference>
<proteinExistence type="predicted"/>
<keyword evidence="3" id="KW-1185">Reference proteome</keyword>
<comment type="caution">
    <text evidence="2">The sequence shown here is derived from an EMBL/GenBank/DDBJ whole genome shotgun (WGS) entry which is preliminary data.</text>
</comment>
<feature type="domain" description="VapC45 PIN like" evidence="1">
    <location>
        <begin position="12"/>
        <end position="90"/>
    </location>
</feature>
<evidence type="ECO:0000259" key="1">
    <source>
        <dbReference type="Pfam" id="PF18478"/>
    </source>
</evidence>
<reference evidence="2 3" key="1">
    <citation type="submission" date="2022-11" db="EMBL/GenBank/DDBJ databases">
        <title>Minimal conservation of predation-associated metabolite biosynthetic gene clusters underscores biosynthetic potential of Myxococcota including descriptions for ten novel species: Archangium lansinium sp. nov., Myxococcus landrumus sp. nov., Nannocystis bai.</title>
        <authorList>
            <person name="Ahearne A."/>
            <person name="Stevens C."/>
            <person name="Dowd S."/>
        </authorList>
    </citation>
    <scope>NUCLEOTIDE SEQUENCE [LARGE SCALE GENOMIC DNA]</scope>
    <source>
        <strain evidence="2 3">NCELM</strain>
    </source>
</reference>
<dbReference type="InterPro" id="IPR041375">
    <property type="entry name" value="VapC45_PIN-like"/>
</dbReference>
<evidence type="ECO:0000313" key="3">
    <source>
        <dbReference type="Proteomes" id="UP001217838"/>
    </source>
</evidence>
<dbReference type="EMBL" id="JAQNDN010000001">
    <property type="protein sequence ID" value="MDC0666892.1"/>
    <property type="molecule type" value="Genomic_DNA"/>
</dbReference>
<protein>
    <recommendedName>
        <fullName evidence="1">VapC45 PIN like domain-containing protein</fullName>
    </recommendedName>
</protein>
<dbReference type="Proteomes" id="UP001217838">
    <property type="component" value="Unassembled WGS sequence"/>
</dbReference>
<gene>
    <name evidence="2" type="ORF">POL58_04055</name>
</gene>